<comment type="caution">
    <text evidence="3">The sequence shown here is derived from an EMBL/GenBank/DDBJ whole genome shotgun (WGS) entry which is preliminary data.</text>
</comment>
<dbReference type="Proteomes" id="UP000290288">
    <property type="component" value="Unassembled WGS sequence"/>
</dbReference>
<proteinExistence type="predicted"/>
<feature type="coiled-coil region" evidence="1">
    <location>
        <begin position="19"/>
        <end position="81"/>
    </location>
</feature>
<keyword evidence="1" id="KW-0175">Coiled coil</keyword>
<evidence type="ECO:0000313" key="3">
    <source>
        <dbReference type="EMBL" id="RXW25713.1"/>
    </source>
</evidence>
<evidence type="ECO:0000256" key="2">
    <source>
        <dbReference type="SAM" id="MobiDB-lite"/>
    </source>
</evidence>
<feature type="region of interest" description="Disordered" evidence="2">
    <location>
        <begin position="128"/>
        <end position="164"/>
    </location>
</feature>
<accession>A0A4Q2DZD6</accession>
<evidence type="ECO:0000313" key="4">
    <source>
        <dbReference type="Proteomes" id="UP000290288"/>
    </source>
</evidence>
<feature type="coiled-coil region" evidence="1">
    <location>
        <begin position="166"/>
        <end position="228"/>
    </location>
</feature>
<gene>
    <name evidence="3" type="ORF">EST38_g195</name>
</gene>
<sequence>MAPGHNAEPGAGPVGYQDSLSEKETIDLLRRRLAEAEKNAKLWKEQADEAKIEYTKCKSNARVLQQELENTQKELTRVRNEVPSVIKQDEKFTITTAAEAAKVKKAIEQFDKDYALAKKLDRELNAREREEGLLPGDHTIEDAPRPPSSARSDDGKFRNGYTESQMEKAKAKYDALRKKFEEMEGYVHHYQRALQEERVQHHRTYHEAQALEMECNAARRQIHLQDKELNVVRERWNEMKEMKEELESFLDRWNTHLGSRPCASHSAYK</sequence>
<keyword evidence="4" id="KW-1185">Reference proteome</keyword>
<protein>
    <submittedName>
        <fullName evidence="3">Uncharacterized protein</fullName>
    </submittedName>
</protein>
<evidence type="ECO:0000256" key="1">
    <source>
        <dbReference type="SAM" id="Coils"/>
    </source>
</evidence>
<feature type="compositionally biased region" description="Basic and acidic residues" evidence="2">
    <location>
        <begin position="128"/>
        <end position="144"/>
    </location>
</feature>
<reference evidence="3 4" key="1">
    <citation type="submission" date="2019-01" db="EMBL/GenBank/DDBJ databases">
        <title>Draft genome sequence of Psathyrella aberdarensis IHI B618.</title>
        <authorList>
            <person name="Buettner E."/>
            <person name="Kellner H."/>
        </authorList>
    </citation>
    <scope>NUCLEOTIDE SEQUENCE [LARGE SCALE GENOMIC DNA]</scope>
    <source>
        <strain evidence="3 4">IHI B618</strain>
    </source>
</reference>
<organism evidence="3 4">
    <name type="scientific">Candolleomyces aberdarensis</name>
    <dbReference type="NCBI Taxonomy" id="2316362"/>
    <lineage>
        <taxon>Eukaryota</taxon>
        <taxon>Fungi</taxon>
        <taxon>Dikarya</taxon>
        <taxon>Basidiomycota</taxon>
        <taxon>Agaricomycotina</taxon>
        <taxon>Agaricomycetes</taxon>
        <taxon>Agaricomycetidae</taxon>
        <taxon>Agaricales</taxon>
        <taxon>Agaricineae</taxon>
        <taxon>Psathyrellaceae</taxon>
        <taxon>Candolleomyces</taxon>
    </lineage>
</organism>
<name>A0A4Q2DZD6_9AGAR</name>
<dbReference type="AlphaFoldDB" id="A0A4Q2DZD6"/>
<dbReference type="EMBL" id="SDEE01000002">
    <property type="protein sequence ID" value="RXW25713.1"/>
    <property type="molecule type" value="Genomic_DNA"/>
</dbReference>
<dbReference type="OrthoDB" id="10402969at2759"/>